<protein>
    <recommendedName>
        <fullName evidence="8">Major facilitator, sugar transporter-like</fullName>
    </recommendedName>
</protein>
<dbReference type="OrthoDB" id="5296287at2759"/>
<evidence type="ECO:0000256" key="1">
    <source>
        <dbReference type="ARBA" id="ARBA00004141"/>
    </source>
</evidence>
<dbReference type="InterPro" id="IPR036259">
    <property type="entry name" value="MFS_trans_sf"/>
</dbReference>
<proteinExistence type="predicted"/>
<dbReference type="Proteomes" id="UP000237105">
    <property type="component" value="Unassembled WGS sequence"/>
</dbReference>
<sequence length="165" mass="17626">MATGFGICMAYYGMSFALGNLAFNLYLSVTLNALSELPASLITFFFIGNLNRKTSILVFTTVSGICSVLSVLKEMKICTTIQMGLELLSYFSACSAPNTLLIFIIELLPTCVRNSAVSMVRQALVLGGVFSPVLAAAGRGDGFLSYGVFWIVCGLSAGDERESDL</sequence>
<keyword evidence="4 5" id="KW-0472">Membrane</keyword>
<comment type="caution">
    <text evidence="6">The sequence shown here is derived from an EMBL/GenBank/DDBJ whole genome shotgun (WGS) entry which is preliminary data.</text>
</comment>
<gene>
    <name evidence="6" type="ORF">PanWU01x14_010530</name>
</gene>
<name>A0A2P5E2R1_PARAD</name>
<dbReference type="STRING" id="3476.A0A2P5E2R1"/>
<dbReference type="GO" id="GO:0016020">
    <property type="term" value="C:membrane"/>
    <property type="evidence" value="ECO:0007669"/>
    <property type="project" value="UniProtKB-SubCell"/>
</dbReference>
<keyword evidence="7" id="KW-1185">Reference proteome</keyword>
<organism evidence="6 7">
    <name type="scientific">Parasponia andersonii</name>
    <name type="common">Sponia andersonii</name>
    <dbReference type="NCBI Taxonomy" id="3476"/>
    <lineage>
        <taxon>Eukaryota</taxon>
        <taxon>Viridiplantae</taxon>
        <taxon>Streptophyta</taxon>
        <taxon>Embryophyta</taxon>
        <taxon>Tracheophyta</taxon>
        <taxon>Spermatophyta</taxon>
        <taxon>Magnoliopsida</taxon>
        <taxon>eudicotyledons</taxon>
        <taxon>Gunneridae</taxon>
        <taxon>Pentapetalae</taxon>
        <taxon>rosids</taxon>
        <taxon>fabids</taxon>
        <taxon>Rosales</taxon>
        <taxon>Cannabaceae</taxon>
        <taxon>Parasponia</taxon>
    </lineage>
</organism>
<keyword evidence="3 5" id="KW-1133">Transmembrane helix</keyword>
<evidence type="ECO:0008006" key="8">
    <source>
        <dbReference type="Google" id="ProtNLM"/>
    </source>
</evidence>
<dbReference type="AlphaFoldDB" id="A0A2P5E2R1"/>
<evidence type="ECO:0000256" key="4">
    <source>
        <dbReference type="ARBA" id="ARBA00023136"/>
    </source>
</evidence>
<comment type="subcellular location">
    <subcellularLocation>
        <location evidence="1">Membrane</location>
        <topology evidence="1">Multi-pass membrane protein</topology>
    </subcellularLocation>
</comment>
<feature type="transmembrane region" description="Helical" evidence="5">
    <location>
        <begin position="54"/>
        <end position="72"/>
    </location>
</feature>
<evidence type="ECO:0000256" key="3">
    <source>
        <dbReference type="ARBA" id="ARBA00022989"/>
    </source>
</evidence>
<accession>A0A2P5E2R1</accession>
<evidence type="ECO:0000256" key="5">
    <source>
        <dbReference type="SAM" id="Phobius"/>
    </source>
</evidence>
<evidence type="ECO:0000256" key="2">
    <source>
        <dbReference type="ARBA" id="ARBA00022692"/>
    </source>
</evidence>
<dbReference type="PANTHER" id="PTHR24064">
    <property type="entry name" value="SOLUTE CARRIER FAMILY 22 MEMBER"/>
    <property type="match status" value="1"/>
</dbReference>
<evidence type="ECO:0000313" key="7">
    <source>
        <dbReference type="Proteomes" id="UP000237105"/>
    </source>
</evidence>
<reference evidence="7" key="1">
    <citation type="submission" date="2016-06" db="EMBL/GenBank/DDBJ databases">
        <title>Parallel loss of symbiosis genes in relatives of nitrogen-fixing non-legume Parasponia.</title>
        <authorList>
            <person name="Van Velzen R."/>
            <person name="Holmer R."/>
            <person name="Bu F."/>
            <person name="Rutten L."/>
            <person name="Van Zeijl A."/>
            <person name="Liu W."/>
            <person name="Santuari L."/>
            <person name="Cao Q."/>
            <person name="Sharma T."/>
            <person name="Shen D."/>
            <person name="Roswanjaya Y."/>
            <person name="Wardhani T."/>
            <person name="Kalhor M.S."/>
            <person name="Jansen J."/>
            <person name="Van den Hoogen J."/>
            <person name="Gungor B."/>
            <person name="Hartog M."/>
            <person name="Hontelez J."/>
            <person name="Verver J."/>
            <person name="Yang W.-C."/>
            <person name="Schijlen E."/>
            <person name="Repin R."/>
            <person name="Schilthuizen M."/>
            <person name="Schranz E."/>
            <person name="Heidstra R."/>
            <person name="Miyata K."/>
            <person name="Fedorova E."/>
            <person name="Kohlen W."/>
            <person name="Bisseling T."/>
            <person name="Smit S."/>
            <person name="Geurts R."/>
        </authorList>
    </citation>
    <scope>NUCLEOTIDE SEQUENCE [LARGE SCALE GENOMIC DNA]</scope>
    <source>
        <strain evidence="7">cv. WU1-14</strain>
    </source>
</reference>
<dbReference type="Gene3D" id="1.20.1250.20">
    <property type="entry name" value="MFS general substrate transporter like domains"/>
    <property type="match status" value="1"/>
</dbReference>
<evidence type="ECO:0000313" key="6">
    <source>
        <dbReference type="EMBL" id="PON79821.1"/>
    </source>
</evidence>
<keyword evidence="2 5" id="KW-0812">Transmembrane</keyword>
<dbReference type="EMBL" id="JXTB01000003">
    <property type="protein sequence ID" value="PON79821.1"/>
    <property type="molecule type" value="Genomic_DNA"/>
</dbReference>